<dbReference type="EMBL" id="JAUDFV010000132">
    <property type="protein sequence ID" value="KAL2728994.1"/>
    <property type="molecule type" value="Genomic_DNA"/>
</dbReference>
<gene>
    <name evidence="1" type="ORF">V1478_006626</name>
</gene>
<proteinExistence type="predicted"/>
<dbReference type="Proteomes" id="UP001607302">
    <property type="component" value="Unassembled WGS sequence"/>
</dbReference>
<sequence length="92" mass="10837">MIKHRIETMEIQNDCINRKVTILTTCKNVLTEYIKQLIVKLYRVSLITYVIKFVPNDMNVSLAKEDILLNMRKSNCADIMSKLNMKYLNKII</sequence>
<protein>
    <submittedName>
        <fullName evidence="1">Uncharacterized protein</fullName>
    </submittedName>
</protein>
<evidence type="ECO:0000313" key="2">
    <source>
        <dbReference type="Proteomes" id="UP001607302"/>
    </source>
</evidence>
<keyword evidence="2" id="KW-1185">Reference proteome</keyword>
<organism evidence="1 2">
    <name type="scientific">Vespula squamosa</name>
    <name type="common">Southern yellow jacket</name>
    <name type="synonym">Wasp</name>
    <dbReference type="NCBI Taxonomy" id="30214"/>
    <lineage>
        <taxon>Eukaryota</taxon>
        <taxon>Metazoa</taxon>
        <taxon>Ecdysozoa</taxon>
        <taxon>Arthropoda</taxon>
        <taxon>Hexapoda</taxon>
        <taxon>Insecta</taxon>
        <taxon>Pterygota</taxon>
        <taxon>Neoptera</taxon>
        <taxon>Endopterygota</taxon>
        <taxon>Hymenoptera</taxon>
        <taxon>Apocrita</taxon>
        <taxon>Aculeata</taxon>
        <taxon>Vespoidea</taxon>
        <taxon>Vespidae</taxon>
        <taxon>Vespinae</taxon>
        <taxon>Vespula</taxon>
    </lineage>
</organism>
<accession>A0ABD2B8D8</accession>
<comment type="caution">
    <text evidence="1">The sequence shown here is derived from an EMBL/GenBank/DDBJ whole genome shotgun (WGS) entry which is preliminary data.</text>
</comment>
<evidence type="ECO:0000313" key="1">
    <source>
        <dbReference type="EMBL" id="KAL2728994.1"/>
    </source>
</evidence>
<reference evidence="1 2" key="1">
    <citation type="journal article" date="2024" name="Ann. Entomol. Soc. Am.">
        <title>Genomic analyses of the southern and eastern yellowjacket wasps (Hymenoptera: Vespidae) reveal evolutionary signatures of social life.</title>
        <authorList>
            <person name="Catto M.A."/>
            <person name="Caine P.B."/>
            <person name="Orr S.E."/>
            <person name="Hunt B.G."/>
            <person name="Goodisman M.A.D."/>
        </authorList>
    </citation>
    <scope>NUCLEOTIDE SEQUENCE [LARGE SCALE GENOMIC DNA]</scope>
    <source>
        <strain evidence="1">233</strain>
        <tissue evidence="1">Head and thorax</tissue>
    </source>
</reference>
<dbReference type="AlphaFoldDB" id="A0ABD2B8D8"/>
<name>A0ABD2B8D8_VESSQ</name>